<keyword evidence="1" id="KW-0413">Isomerase</keyword>
<dbReference type="Pfam" id="PF13743">
    <property type="entry name" value="Thioredoxin_5"/>
    <property type="match status" value="1"/>
</dbReference>
<dbReference type="AlphaFoldDB" id="A0A1G7UK41"/>
<organism evidence="1 2">
    <name type="scientific">Facklamia miroungae</name>
    <dbReference type="NCBI Taxonomy" id="120956"/>
    <lineage>
        <taxon>Bacteria</taxon>
        <taxon>Bacillati</taxon>
        <taxon>Bacillota</taxon>
        <taxon>Bacilli</taxon>
        <taxon>Lactobacillales</taxon>
        <taxon>Aerococcaceae</taxon>
        <taxon>Facklamia</taxon>
    </lineage>
</organism>
<dbReference type="InterPro" id="IPR036249">
    <property type="entry name" value="Thioredoxin-like_sf"/>
</dbReference>
<keyword evidence="2" id="KW-1185">Reference proteome</keyword>
<reference evidence="1 2" key="1">
    <citation type="submission" date="2016-10" db="EMBL/GenBank/DDBJ databases">
        <authorList>
            <person name="de Groot N.N."/>
        </authorList>
    </citation>
    <scope>NUCLEOTIDE SEQUENCE [LARGE SCALE GENOMIC DNA]</scope>
    <source>
        <strain evidence="1 2">ATCC BAA-466</strain>
    </source>
</reference>
<dbReference type="GO" id="GO:0016853">
    <property type="term" value="F:isomerase activity"/>
    <property type="evidence" value="ECO:0007669"/>
    <property type="project" value="UniProtKB-KW"/>
</dbReference>
<dbReference type="Proteomes" id="UP000199708">
    <property type="component" value="Unassembled WGS sequence"/>
</dbReference>
<name>A0A1G7UK41_9LACT</name>
<dbReference type="SUPFAM" id="SSF52833">
    <property type="entry name" value="Thioredoxin-like"/>
    <property type="match status" value="1"/>
</dbReference>
<gene>
    <name evidence="1" type="ORF">SAMN05421791_11048</name>
</gene>
<dbReference type="Gene3D" id="3.40.30.10">
    <property type="entry name" value="Glutaredoxin"/>
    <property type="match status" value="1"/>
</dbReference>
<dbReference type="STRING" id="120956.SAMN05421791_11048"/>
<dbReference type="RefSeq" id="WP_090290356.1">
    <property type="nucleotide sequence ID" value="NZ_FNCK01000010.1"/>
</dbReference>
<protein>
    <submittedName>
        <fullName evidence="1">Predicted dithiol-disulfide isomerase, DsbA family</fullName>
    </submittedName>
</protein>
<evidence type="ECO:0000313" key="1">
    <source>
        <dbReference type="EMBL" id="SDG47857.1"/>
    </source>
</evidence>
<accession>A0A1G7UK41</accession>
<evidence type="ECO:0000313" key="2">
    <source>
        <dbReference type="Proteomes" id="UP000199708"/>
    </source>
</evidence>
<sequence length="221" mass="25808">MENYLIDYHFNGHAKYFDFYLFVNPLGRKCYYSEQEINKAKKIISSKVDINILCIHNEDILNDFMKRLGIYKPSLAVRNELYCKLYTAALAVKAAHFQGKRKGRHFLKDLQRNIYYDLSILDKKLLLDVAEKNGLDLDLFVDDFHSDYTKELYFDDLKIADAMGVKLTPSLVIFDSSTEDEGILLEDEVTYDAVLDHLDLLFLSQYREHSNNSKTHLNVIK</sequence>
<dbReference type="EMBL" id="FNCK01000010">
    <property type="protein sequence ID" value="SDG47857.1"/>
    <property type="molecule type" value="Genomic_DNA"/>
</dbReference>
<proteinExistence type="predicted"/>
<dbReference type="OrthoDB" id="2156137at2"/>